<feature type="transmembrane region" description="Helical" evidence="1">
    <location>
        <begin position="320"/>
        <end position="339"/>
    </location>
</feature>
<reference evidence="3" key="1">
    <citation type="journal article" date="2019" name="Int. J. Syst. Evol. Microbiol.">
        <title>The Global Catalogue of Microorganisms (GCM) 10K type strain sequencing project: providing services to taxonomists for standard genome sequencing and annotation.</title>
        <authorList>
            <consortium name="The Broad Institute Genomics Platform"/>
            <consortium name="The Broad Institute Genome Sequencing Center for Infectious Disease"/>
            <person name="Wu L."/>
            <person name="Ma J."/>
        </authorList>
    </citation>
    <scope>NUCLEOTIDE SEQUENCE [LARGE SCALE GENOMIC DNA]</scope>
    <source>
        <strain evidence="3">CGMCC 1.9106</strain>
    </source>
</reference>
<name>A0ABW2GRL5_9ACTN</name>
<keyword evidence="1" id="KW-0812">Transmembrane</keyword>
<dbReference type="Proteomes" id="UP001596392">
    <property type="component" value="Unassembled WGS sequence"/>
</dbReference>
<protein>
    <submittedName>
        <fullName evidence="2">Uncharacterized protein</fullName>
    </submittedName>
</protein>
<sequence length="368" mass="39534">MSEHHDRLEARYERLLALFPAAYRQEYGDEMIGVLLAGAKPQQRFPGLREAADLVRCAVWQRLGGQGAGAADDRRVAAAAVFGLVTVFTMLAYRLGATGAELFSYWRYSEHLALFPMQWWLTAAGWTVAVIFSFTRFGLVAAASAWAAVLVQAATVLTGYPAWPSVLVSAWWVLVLGVSGALALTVRGRTRPQDVLGARRTVTVAAGFSVLAAVPSIEALLAEVHRYPDGGWSIGAFGGYNSPGWLGGFWASGLITVVLGGLSALVILYCLVRAGAPVRRRLIAMAAPTLAIKLVVPIVFNGFLVSTQRFDPPVLLASGQWLFLIVFPPVVFFAGTLLVERGERHAHLIELGRAAERAARLGPAAPPS</sequence>
<keyword evidence="1" id="KW-1133">Transmembrane helix</keyword>
<proteinExistence type="predicted"/>
<evidence type="ECO:0000256" key="1">
    <source>
        <dbReference type="SAM" id="Phobius"/>
    </source>
</evidence>
<feature type="transmembrane region" description="Helical" evidence="1">
    <location>
        <begin position="249"/>
        <end position="270"/>
    </location>
</feature>
<feature type="transmembrane region" description="Helical" evidence="1">
    <location>
        <begin position="139"/>
        <end position="160"/>
    </location>
</feature>
<evidence type="ECO:0000313" key="2">
    <source>
        <dbReference type="EMBL" id="MFC7240958.1"/>
    </source>
</evidence>
<feature type="transmembrane region" description="Helical" evidence="1">
    <location>
        <begin position="198"/>
        <end position="217"/>
    </location>
</feature>
<feature type="transmembrane region" description="Helical" evidence="1">
    <location>
        <begin position="113"/>
        <end position="132"/>
    </location>
</feature>
<dbReference type="EMBL" id="JBHTAC010000001">
    <property type="protein sequence ID" value="MFC7240958.1"/>
    <property type="molecule type" value="Genomic_DNA"/>
</dbReference>
<organism evidence="2 3">
    <name type="scientific">Catellatospora aurea</name>
    <dbReference type="NCBI Taxonomy" id="1337874"/>
    <lineage>
        <taxon>Bacteria</taxon>
        <taxon>Bacillati</taxon>
        <taxon>Actinomycetota</taxon>
        <taxon>Actinomycetes</taxon>
        <taxon>Micromonosporales</taxon>
        <taxon>Micromonosporaceae</taxon>
        <taxon>Catellatospora</taxon>
    </lineage>
</organism>
<feature type="transmembrane region" description="Helical" evidence="1">
    <location>
        <begin position="166"/>
        <end position="186"/>
    </location>
</feature>
<feature type="transmembrane region" description="Helical" evidence="1">
    <location>
        <begin position="282"/>
        <end position="300"/>
    </location>
</feature>
<gene>
    <name evidence="2" type="ORF">ACFQO7_00565</name>
</gene>
<keyword evidence="3" id="KW-1185">Reference proteome</keyword>
<feature type="transmembrane region" description="Helical" evidence="1">
    <location>
        <begin position="76"/>
        <end position="93"/>
    </location>
</feature>
<evidence type="ECO:0000313" key="3">
    <source>
        <dbReference type="Proteomes" id="UP001596392"/>
    </source>
</evidence>
<comment type="caution">
    <text evidence="2">The sequence shown here is derived from an EMBL/GenBank/DDBJ whole genome shotgun (WGS) entry which is preliminary data.</text>
</comment>
<keyword evidence="1" id="KW-0472">Membrane</keyword>
<accession>A0ABW2GRL5</accession>
<dbReference type="RefSeq" id="WP_376804460.1">
    <property type="nucleotide sequence ID" value="NZ_JBHTAC010000001.1"/>
</dbReference>